<dbReference type="KEGG" id="gaw:V144x_37740"/>
<dbReference type="RefSeq" id="WP_144986825.1">
    <property type="nucleotide sequence ID" value="NZ_CP037920.1"/>
</dbReference>
<evidence type="ECO:0000313" key="1">
    <source>
        <dbReference type="EMBL" id="QDT98288.1"/>
    </source>
</evidence>
<proteinExistence type="predicted"/>
<gene>
    <name evidence="1" type="ORF">V144x_37740</name>
</gene>
<protein>
    <submittedName>
        <fullName evidence="1">Uncharacterized protein</fullName>
    </submittedName>
</protein>
<dbReference type="EMBL" id="CP037920">
    <property type="protein sequence ID" value="QDT98288.1"/>
    <property type="molecule type" value="Genomic_DNA"/>
</dbReference>
<sequence>MKYIHQASLRIFSVLFFKSASNSAPRSLLILPACLLAALFYEVPAWAQFEDLLNRIPSSANSVVVIDVSRMHASTLARKEGWEKKHEAAYVERPIYLPPEAEKIVIAAQLNFANDLGQNWELAVMDLKEPIPMRSIARAEGGYVDSINGLHAAWTPSDAYFVRLSTSVMGVMHPANRQAVSRWADFGRKNSSSVISTYLSQAVKVVRRAGPQIAMAIDLKDSTQPHKLEEGLKKSNVLKGNEQKIKELTELISGIQGATFSVKIGSKAEGELRIDFSSETAKFASLAKPMVLEVIDDLGIHLDDLEKWKVELKGKSIILSGSLSNDGMRRVFSILEIPSTKFSELKDEDLSPGSPEKVAQASLTYFKSVTVLVDDLRKYLQTNRDNHIVYNERYARKIDRLPILNVDEDLLDYGSKVAETLRGVALAKRAAGSRTGVRNSSVYGNYSYNYDSNNNYYGRRSNASVKIQNRAEEQSKATGVRFTSWKEIEDSTASIRREMTKRYQIQF</sequence>
<organism evidence="1 2">
    <name type="scientific">Gimesia aquarii</name>
    <dbReference type="NCBI Taxonomy" id="2527964"/>
    <lineage>
        <taxon>Bacteria</taxon>
        <taxon>Pseudomonadati</taxon>
        <taxon>Planctomycetota</taxon>
        <taxon>Planctomycetia</taxon>
        <taxon>Planctomycetales</taxon>
        <taxon>Planctomycetaceae</taxon>
        <taxon>Gimesia</taxon>
    </lineage>
</organism>
<reference evidence="1 2" key="1">
    <citation type="submission" date="2019-03" db="EMBL/GenBank/DDBJ databases">
        <title>Deep-cultivation of Planctomycetes and their phenomic and genomic characterization uncovers novel biology.</title>
        <authorList>
            <person name="Wiegand S."/>
            <person name="Jogler M."/>
            <person name="Boedeker C."/>
            <person name="Pinto D."/>
            <person name="Vollmers J."/>
            <person name="Rivas-Marin E."/>
            <person name="Kohn T."/>
            <person name="Peeters S.H."/>
            <person name="Heuer A."/>
            <person name="Rast P."/>
            <person name="Oberbeckmann S."/>
            <person name="Bunk B."/>
            <person name="Jeske O."/>
            <person name="Meyerdierks A."/>
            <person name="Storesund J.E."/>
            <person name="Kallscheuer N."/>
            <person name="Luecker S."/>
            <person name="Lage O.M."/>
            <person name="Pohl T."/>
            <person name="Merkel B.J."/>
            <person name="Hornburger P."/>
            <person name="Mueller R.-W."/>
            <person name="Bruemmer F."/>
            <person name="Labrenz M."/>
            <person name="Spormann A.M."/>
            <person name="Op den Camp H."/>
            <person name="Overmann J."/>
            <person name="Amann R."/>
            <person name="Jetten M.S.M."/>
            <person name="Mascher T."/>
            <person name="Medema M.H."/>
            <person name="Devos D.P."/>
            <person name="Kaster A.-K."/>
            <person name="Ovreas L."/>
            <person name="Rohde M."/>
            <person name="Galperin M.Y."/>
            <person name="Jogler C."/>
        </authorList>
    </citation>
    <scope>NUCLEOTIDE SEQUENCE [LARGE SCALE GENOMIC DNA]</scope>
    <source>
        <strain evidence="1 2">V144</strain>
    </source>
</reference>
<dbReference type="Proteomes" id="UP000318704">
    <property type="component" value="Chromosome"/>
</dbReference>
<dbReference type="AlphaFoldDB" id="A0A517VZ48"/>
<evidence type="ECO:0000313" key="2">
    <source>
        <dbReference type="Proteomes" id="UP000318704"/>
    </source>
</evidence>
<accession>A0A517VZ48</accession>
<name>A0A517VZ48_9PLAN</name>